<feature type="region of interest" description="Disordered" evidence="1">
    <location>
        <begin position="1"/>
        <end position="21"/>
    </location>
</feature>
<proteinExistence type="predicted"/>
<evidence type="ECO:0000313" key="3">
    <source>
        <dbReference type="Proteomes" id="UP000663508"/>
    </source>
</evidence>
<accession>A0A8H8X1A5</accession>
<geneLocation type="plasmid" evidence="2 3">
    <name>pVL1_3</name>
</geneLocation>
<name>A0A8H8X1A5_9HYPH</name>
<evidence type="ECO:0000313" key="2">
    <source>
        <dbReference type="EMBL" id="BCM87988.1"/>
    </source>
</evidence>
<protein>
    <submittedName>
        <fullName evidence="2">Uncharacterized protein</fullName>
    </submittedName>
</protein>
<dbReference type="AlphaFoldDB" id="A0A8H8X1A5"/>
<evidence type="ECO:0000256" key="1">
    <source>
        <dbReference type="SAM" id="MobiDB-lite"/>
    </source>
</evidence>
<reference evidence="2" key="1">
    <citation type="submission" date="2020-11" db="EMBL/GenBank/DDBJ databases">
        <title>Complete genome sequence of a novel pathogenic Methylobacterium strain isolated from rice in Vietnam.</title>
        <authorList>
            <person name="Lai K."/>
            <person name="Okazaki S."/>
            <person name="Higashi K."/>
            <person name="Mori H."/>
            <person name="Toyoda A."/>
            <person name="Kurokawa K."/>
        </authorList>
    </citation>
    <scope>NUCLEOTIDE SEQUENCE</scope>
    <source>
        <strain evidence="2">VL1</strain>
        <plasmid evidence="2">pVL1_3</plasmid>
    </source>
</reference>
<keyword evidence="2" id="KW-0614">Plasmid</keyword>
<gene>
    <name evidence="2" type="ORF">mvi_64490</name>
</gene>
<dbReference type="KEGG" id="mind:mvi_64490"/>
<sequence length="151" mass="16418">MAYLHPMSNVEPFPKSAQAEAPNPRITAMVSAILTLVDGFGLSAAEQEQVLKEVTEKLRPIAVPRAGDVLSTVVNLIPRDRAWTVRELKSRVEESGSPVADKELYNAIGYLTRKHHIQRVGPGRYVINGIGVVTGDNFGGRPSITEGDLDD</sequence>
<dbReference type="Proteomes" id="UP000663508">
    <property type="component" value="Plasmid pVL1_3"/>
</dbReference>
<organism evidence="2 3">
    <name type="scientific">Methylobacterium indicum</name>
    <dbReference type="NCBI Taxonomy" id="1775910"/>
    <lineage>
        <taxon>Bacteria</taxon>
        <taxon>Pseudomonadati</taxon>
        <taxon>Pseudomonadota</taxon>
        <taxon>Alphaproteobacteria</taxon>
        <taxon>Hyphomicrobiales</taxon>
        <taxon>Methylobacteriaceae</taxon>
        <taxon>Methylobacterium</taxon>
    </lineage>
</organism>
<dbReference type="EMBL" id="AP024148">
    <property type="protein sequence ID" value="BCM87988.1"/>
    <property type="molecule type" value="Genomic_DNA"/>
</dbReference>